<evidence type="ECO:0000313" key="11">
    <source>
        <dbReference type="Proteomes" id="UP000000370"/>
    </source>
</evidence>
<dbReference type="RefSeq" id="WP_012199081.1">
    <property type="nucleotide sequence ID" value="NC_010001.1"/>
</dbReference>
<dbReference type="PROSITE" id="PS00211">
    <property type="entry name" value="ABC_TRANSPORTER_1"/>
    <property type="match status" value="1"/>
</dbReference>
<evidence type="ECO:0000256" key="2">
    <source>
        <dbReference type="ARBA" id="ARBA00022692"/>
    </source>
</evidence>
<dbReference type="STRING" id="357809.Cphy_1055"/>
<dbReference type="Gene3D" id="1.20.1560.10">
    <property type="entry name" value="ABC transporter type 1, transmembrane domain"/>
    <property type="match status" value="1"/>
</dbReference>
<evidence type="ECO:0000256" key="1">
    <source>
        <dbReference type="ARBA" id="ARBA00004651"/>
    </source>
</evidence>
<keyword evidence="11" id="KW-1185">Reference proteome</keyword>
<feature type="transmembrane region" description="Helical" evidence="7">
    <location>
        <begin position="262"/>
        <end position="282"/>
    </location>
</feature>
<protein>
    <submittedName>
        <fullName evidence="10">ABC transporter related</fullName>
    </submittedName>
</protein>
<dbReference type="HOGENOM" id="CLU_000604_84_3_9"/>
<feature type="transmembrane region" description="Helical" evidence="7">
    <location>
        <begin position="123"/>
        <end position="144"/>
    </location>
</feature>
<dbReference type="GO" id="GO:0140359">
    <property type="term" value="F:ABC-type transporter activity"/>
    <property type="evidence" value="ECO:0007669"/>
    <property type="project" value="InterPro"/>
</dbReference>
<name>A9KMJ0_LACP7</name>
<proteinExistence type="predicted"/>
<keyword evidence="4" id="KW-0067">ATP-binding</keyword>
<dbReference type="GO" id="GO:0034040">
    <property type="term" value="F:ATPase-coupled lipid transmembrane transporter activity"/>
    <property type="evidence" value="ECO:0007669"/>
    <property type="project" value="TreeGrafter"/>
</dbReference>
<dbReference type="GO" id="GO:0005524">
    <property type="term" value="F:ATP binding"/>
    <property type="evidence" value="ECO:0007669"/>
    <property type="project" value="UniProtKB-KW"/>
</dbReference>
<evidence type="ECO:0000259" key="9">
    <source>
        <dbReference type="PROSITE" id="PS50929"/>
    </source>
</evidence>
<dbReference type="Pfam" id="PF00005">
    <property type="entry name" value="ABC_tran"/>
    <property type="match status" value="1"/>
</dbReference>
<keyword evidence="3" id="KW-0547">Nucleotide-binding</keyword>
<dbReference type="GO" id="GO:0005886">
    <property type="term" value="C:plasma membrane"/>
    <property type="evidence" value="ECO:0007669"/>
    <property type="project" value="UniProtKB-SubCell"/>
</dbReference>
<evidence type="ECO:0000256" key="4">
    <source>
        <dbReference type="ARBA" id="ARBA00022840"/>
    </source>
</evidence>
<evidence type="ECO:0000259" key="8">
    <source>
        <dbReference type="PROSITE" id="PS50893"/>
    </source>
</evidence>
<keyword evidence="5 7" id="KW-1133">Transmembrane helix</keyword>
<feature type="transmembrane region" description="Helical" evidence="7">
    <location>
        <begin position="150"/>
        <end position="169"/>
    </location>
</feature>
<feature type="transmembrane region" description="Helical" evidence="7">
    <location>
        <begin position="12"/>
        <end position="40"/>
    </location>
</feature>
<dbReference type="Proteomes" id="UP000000370">
    <property type="component" value="Chromosome"/>
</dbReference>
<sequence length="554" mass="63311" precursor="true">MKELLIKRKGKFIQYLAASFMFNIDRYVQMGIFALIMWAVEKGRDANYTVVVIITILASVYSAISFVVSRMLRIGYMRDTILDVRKRAFEKIMRMPFKQYSKKGKEIYLSNLINDINQFESDFFISFLNFLINIGMFVISFIILLFLDPILAAGMFGASVLIYLVSSIFSKKTVALKEEVSTSSEEFTQEISNTFHGLEILKLNRIEDKFLQKSLSSIRKVERKKCISSVFTEGQRNIIQILSFIVSSGVMVYLCINFKNGISLALATFIFQLASVMSFNLVEVFPLWNAMKASISIYHKITDDEVEDKEKKEEKVDERIHSFDFQNEIVVSDVTFAYDNKSILNHANFSIKKGKKYLIKGVSGAGKSTLMNLLSMTFDNYEGEIKVDGVEYKTMVEKTFHDKVAFIYQDVFLFEDTIRNNITLYKDLPKERVEFAAKACELDSVIADKKLGLDEPLSENGKNLSGGQRQRISIARAIAKQAEILFVDEGTSSLNEDLGKEIEKVFLSLSQTVIAISHRFYEGVTDQYDYVLEIKNGQILQYEAKEYFGEAVTC</sequence>
<dbReference type="Pfam" id="PF00664">
    <property type="entry name" value="ABC_membrane"/>
    <property type="match status" value="1"/>
</dbReference>
<organism evidence="10 11">
    <name type="scientific">Lachnoclostridium phytofermentans (strain ATCC 700394 / DSM 18823 / ISDg)</name>
    <name type="common">Clostridium phytofermentans</name>
    <dbReference type="NCBI Taxonomy" id="357809"/>
    <lineage>
        <taxon>Bacteria</taxon>
        <taxon>Bacillati</taxon>
        <taxon>Bacillota</taxon>
        <taxon>Clostridia</taxon>
        <taxon>Lachnospirales</taxon>
        <taxon>Lachnospiraceae</taxon>
    </lineage>
</organism>
<feature type="domain" description="ABC transmembrane type-1" evidence="9">
    <location>
        <begin position="28"/>
        <end position="293"/>
    </location>
</feature>
<dbReference type="InterPro" id="IPR027417">
    <property type="entry name" value="P-loop_NTPase"/>
</dbReference>
<dbReference type="PROSITE" id="PS50893">
    <property type="entry name" value="ABC_TRANSPORTER_2"/>
    <property type="match status" value="1"/>
</dbReference>
<evidence type="ECO:0000256" key="7">
    <source>
        <dbReference type="SAM" id="Phobius"/>
    </source>
</evidence>
<feature type="transmembrane region" description="Helical" evidence="7">
    <location>
        <begin position="46"/>
        <end position="68"/>
    </location>
</feature>
<dbReference type="SUPFAM" id="SSF90123">
    <property type="entry name" value="ABC transporter transmembrane region"/>
    <property type="match status" value="1"/>
</dbReference>
<evidence type="ECO:0000256" key="6">
    <source>
        <dbReference type="ARBA" id="ARBA00023136"/>
    </source>
</evidence>
<dbReference type="OrthoDB" id="9762778at2"/>
<gene>
    <name evidence="10" type="ordered locus">Cphy_1055</name>
</gene>
<evidence type="ECO:0000313" key="10">
    <source>
        <dbReference type="EMBL" id="ABX41435.1"/>
    </source>
</evidence>
<accession>A9KMJ0</accession>
<reference evidence="11" key="1">
    <citation type="submission" date="2007-11" db="EMBL/GenBank/DDBJ databases">
        <title>Complete genome sequence of Clostridium phytofermentans ISDg.</title>
        <authorList>
            <person name="Leschine S.B."/>
            <person name="Warnick T.A."/>
            <person name="Blanchard J.L."/>
            <person name="Schnell D.J."/>
            <person name="Petit E.L."/>
            <person name="LaTouf W.G."/>
            <person name="Copeland A."/>
            <person name="Lucas S."/>
            <person name="Lapidus A."/>
            <person name="Barry K."/>
            <person name="Glavina del Rio T."/>
            <person name="Dalin E."/>
            <person name="Tice H."/>
            <person name="Pitluck S."/>
            <person name="Kiss H."/>
            <person name="Brettin T."/>
            <person name="Bruce D."/>
            <person name="Detter J.C."/>
            <person name="Han C."/>
            <person name="Kuske C."/>
            <person name="Schmutz J."/>
            <person name="Larimer F."/>
            <person name="Land M."/>
            <person name="Hauser L."/>
            <person name="Kyrpides N."/>
            <person name="Kim E.A."/>
            <person name="Richardson P."/>
        </authorList>
    </citation>
    <scope>NUCLEOTIDE SEQUENCE [LARGE SCALE GENOMIC DNA]</scope>
    <source>
        <strain evidence="11">ATCC 700394 / DSM 18823 / ISDg</strain>
    </source>
</reference>
<evidence type="ECO:0000256" key="3">
    <source>
        <dbReference type="ARBA" id="ARBA00022741"/>
    </source>
</evidence>
<feature type="domain" description="ABC transporter" evidence="8">
    <location>
        <begin position="329"/>
        <end position="554"/>
    </location>
</feature>
<dbReference type="InterPro" id="IPR003439">
    <property type="entry name" value="ABC_transporter-like_ATP-bd"/>
</dbReference>
<dbReference type="InterPro" id="IPR017871">
    <property type="entry name" value="ABC_transporter-like_CS"/>
</dbReference>
<dbReference type="eggNOG" id="COG1132">
    <property type="taxonomic scope" value="Bacteria"/>
</dbReference>
<dbReference type="SUPFAM" id="SSF52540">
    <property type="entry name" value="P-loop containing nucleoside triphosphate hydrolases"/>
    <property type="match status" value="1"/>
</dbReference>
<dbReference type="KEGG" id="cpy:Cphy_1055"/>
<keyword evidence="2 7" id="KW-0812">Transmembrane</keyword>
<dbReference type="GO" id="GO:0016887">
    <property type="term" value="F:ATP hydrolysis activity"/>
    <property type="evidence" value="ECO:0007669"/>
    <property type="project" value="InterPro"/>
</dbReference>
<dbReference type="PANTHER" id="PTHR24221">
    <property type="entry name" value="ATP-BINDING CASSETTE SUB-FAMILY B"/>
    <property type="match status" value="1"/>
</dbReference>
<dbReference type="InterPro" id="IPR011527">
    <property type="entry name" value="ABC1_TM_dom"/>
</dbReference>
<dbReference type="AlphaFoldDB" id="A9KMJ0"/>
<keyword evidence="6 7" id="KW-0472">Membrane</keyword>
<dbReference type="InterPro" id="IPR039421">
    <property type="entry name" value="Type_1_exporter"/>
</dbReference>
<dbReference type="SMART" id="SM00382">
    <property type="entry name" value="AAA"/>
    <property type="match status" value="1"/>
</dbReference>
<dbReference type="PANTHER" id="PTHR24221:SF654">
    <property type="entry name" value="ATP-BINDING CASSETTE SUB-FAMILY B MEMBER 6"/>
    <property type="match status" value="1"/>
</dbReference>
<dbReference type="Gene3D" id="3.40.50.300">
    <property type="entry name" value="P-loop containing nucleotide triphosphate hydrolases"/>
    <property type="match status" value="1"/>
</dbReference>
<dbReference type="PROSITE" id="PS50929">
    <property type="entry name" value="ABC_TM1F"/>
    <property type="match status" value="1"/>
</dbReference>
<evidence type="ECO:0000256" key="5">
    <source>
        <dbReference type="ARBA" id="ARBA00022989"/>
    </source>
</evidence>
<comment type="subcellular location">
    <subcellularLocation>
        <location evidence="1">Cell membrane</location>
        <topology evidence="1">Multi-pass membrane protein</topology>
    </subcellularLocation>
</comment>
<dbReference type="InterPro" id="IPR003593">
    <property type="entry name" value="AAA+_ATPase"/>
</dbReference>
<dbReference type="EMBL" id="CP000885">
    <property type="protein sequence ID" value="ABX41435.1"/>
    <property type="molecule type" value="Genomic_DNA"/>
</dbReference>
<dbReference type="InterPro" id="IPR036640">
    <property type="entry name" value="ABC1_TM_sf"/>
</dbReference>